<accession>A0A5B6X0A4</accession>
<evidence type="ECO:0000313" key="3">
    <source>
        <dbReference type="Proteomes" id="UP000325315"/>
    </source>
</evidence>
<dbReference type="InterPro" id="IPR052929">
    <property type="entry name" value="RNase_H-like_EbsB-rel"/>
</dbReference>
<dbReference type="Pfam" id="PF13456">
    <property type="entry name" value="RVT_3"/>
    <property type="match status" value="1"/>
</dbReference>
<comment type="caution">
    <text evidence="2">The sequence shown here is derived from an EMBL/GenBank/DDBJ whole genome shotgun (WGS) entry which is preliminary data.</text>
</comment>
<gene>
    <name evidence="2" type="ORF">EPI10_030432</name>
</gene>
<reference evidence="3" key="1">
    <citation type="journal article" date="2019" name="Plant Biotechnol. J.">
        <title>Genome sequencing of the Australian wild diploid species Gossypium australe highlights disease resistance and delayed gland morphogenesis.</title>
        <authorList>
            <person name="Cai Y."/>
            <person name="Cai X."/>
            <person name="Wang Q."/>
            <person name="Wang P."/>
            <person name="Zhang Y."/>
            <person name="Cai C."/>
            <person name="Xu Y."/>
            <person name="Wang K."/>
            <person name="Zhou Z."/>
            <person name="Wang C."/>
            <person name="Geng S."/>
            <person name="Li B."/>
            <person name="Dong Q."/>
            <person name="Hou Y."/>
            <person name="Wang H."/>
            <person name="Ai P."/>
            <person name="Liu Z."/>
            <person name="Yi F."/>
            <person name="Sun M."/>
            <person name="An G."/>
            <person name="Cheng J."/>
            <person name="Zhang Y."/>
            <person name="Shi Q."/>
            <person name="Xie Y."/>
            <person name="Shi X."/>
            <person name="Chang Y."/>
            <person name="Huang F."/>
            <person name="Chen Y."/>
            <person name="Hong S."/>
            <person name="Mi L."/>
            <person name="Sun Q."/>
            <person name="Zhang L."/>
            <person name="Zhou B."/>
            <person name="Peng R."/>
            <person name="Zhang X."/>
            <person name="Liu F."/>
        </authorList>
    </citation>
    <scope>NUCLEOTIDE SEQUENCE [LARGE SCALE GENOMIC DNA]</scope>
    <source>
        <strain evidence="3">cv. PA1801</strain>
    </source>
</reference>
<dbReference type="GO" id="GO:0004523">
    <property type="term" value="F:RNA-DNA hybrid ribonuclease activity"/>
    <property type="evidence" value="ECO:0007669"/>
    <property type="project" value="InterPro"/>
</dbReference>
<evidence type="ECO:0000313" key="2">
    <source>
        <dbReference type="EMBL" id="KAA3486532.1"/>
    </source>
</evidence>
<dbReference type="InterPro" id="IPR012337">
    <property type="entry name" value="RNaseH-like_sf"/>
</dbReference>
<dbReference type="PANTHER" id="PTHR47074">
    <property type="entry name" value="BNAC02G40300D PROTEIN"/>
    <property type="match status" value="1"/>
</dbReference>
<dbReference type="AlphaFoldDB" id="A0A5B6X0A4"/>
<dbReference type="InterPro" id="IPR002156">
    <property type="entry name" value="RNaseH_domain"/>
</dbReference>
<evidence type="ECO:0000259" key="1">
    <source>
        <dbReference type="Pfam" id="PF13456"/>
    </source>
</evidence>
<dbReference type="SUPFAM" id="SSF53098">
    <property type="entry name" value="Ribonuclease H-like"/>
    <property type="match status" value="1"/>
</dbReference>
<dbReference type="Proteomes" id="UP000325315">
    <property type="component" value="Unassembled WGS sequence"/>
</dbReference>
<organism evidence="2 3">
    <name type="scientific">Gossypium australe</name>
    <dbReference type="NCBI Taxonomy" id="47621"/>
    <lineage>
        <taxon>Eukaryota</taxon>
        <taxon>Viridiplantae</taxon>
        <taxon>Streptophyta</taxon>
        <taxon>Embryophyta</taxon>
        <taxon>Tracheophyta</taxon>
        <taxon>Spermatophyta</taxon>
        <taxon>Magnoliopsida</taxon>
        <taxon>eudicotyledons</taxon>
        <taxon>Gunneridae</taxon>
        <taxon>Pentapetalae</taxon>
        <taxon>rosids</taxon>
        <taxon>malvids</taxon>
        <taxon>Malvales</taxon>
        <taxon>Malvaceae</taxon>
        <taxon>Malvoideae</taxon>
        <taxon>Gossypium</taxon>
    </lineage>
</organism>
<protein>
    <submittedName>
        <fullName evidence="2">Zinc finger, CCHC-type</fullName>
    </submittedName>
</protein>
<dbReference type="GO" id="GO:0003676">
    <property type="term" value="F:nucleic acid binding"/>
    <property type="evidence" value="ECO:0007669"/>
    <property type="project" value="InterPro"/>
</dbReference>
<keyword evidence="3" id="KW-1185">Reference proteome</keyword>
<dbReference type="Gene3D" id="3.30.420.10">
    <property type="entry name" value="Ribonuclease H-like superfamily/Ribonuclease H"/>
    <property type="match status" value="1"/>
</dbReference>
<dbReference type="CDD" id="cd06222">
    <property type="entry name" value="RNase_H_like"/>
    <property type="match status" value="1"/>
</dbReference>
<name>A0A5B6X0A4_9ROSI</name>
<dbReference type="InterPro" id="IPR036397">
    <property type="entry name" value="RNaseH_sf"/>
</dbReference>
<dbReference type="OrthoDB" id="1002691at2759"/>
<proteinExistence type="predicted"/>
<dbReference type="EMBL" id="SMMG02000001">
    <property type="protein sequence ID" value="KAA3486532.1"/>
    <property type="molecule type" value="Genomic_DNA"/>
</dbReference>
<dbReference type="PANTHER" id="PTHR47074:SF61">
    <property type="entry name" value="RNASE H TYPE-1 DOMAIN-CONTAINING PROTEIN"/>
    <property type="match status" value="1"/>
</dbReference>
<dbReference type="InterPro" id="IPR044730">
    <property type="entry name" value="RNase_H-like_dom_plant"/>
</dbReference>
<sequence>MNHLFRECPVSKSVWEELSFSEFLKASHMEFIQWLTWAFEQTTPSQCRVFCCALWAFWGDRNKRVHEKVSRSGKETKNFINSYILELNGIEEKIPKVLPEVKRWKHPPSQFVKINFDAAYDGNLCQSAVGIVARDREGTVLLSYSAIHQQVESAFAAEAIACRAATQIGIDMQWPKLIIEGDALSIIKKCRSRSKDKSMIGAYIHDIQQLLAKIKRCWFEHIPRTTNSLAHILATETLKGKGEIYLIESVPEYAEYLKEKEKEGELD</sequence>
<feature type="domain" description="RNase H type-1" evidence="1">
    <location>
        <begin position="115"/>
        <end position="236"/>
    </location>
</feature>